<comment type="subcellular location">
    <subcellularLocation>
        <location evidence="1">Cytoplasm</location>
    </subcellularLocation>
</comment>
<evidence type="ECO:0000256" key="1">
    <source>
        <dbReference type="ARBA" id="ARBA00004496"/>
    </source>
</evidence>
<feature type="region of interest" description="Disordered" evidence="5">
    <location>
        <begin position="136"/>
        <end position="455"/>
    </location>
</feature>
<feature type="region of interest" description="Disordered" evidence="5">
    <location>
        <begin position="675"/>
        <end position="727"/>
    </location>
</feature>
<keyword evidence="2" id="KW-0963">Cytoplasm</keyword>
<organism evidence="7 8">
    <name type="scientific">Laetiporus sulphureus 93-53</name>
    <dbReference type="NCBI Taxonomy" id="1314785"/>
    <lineage>
        <taxon>Eukaryota</taxon>
        <taxon>Fungi</taxon>
        <taxon>Dikarya</taxon>
        <taxon>Basidiomycota</taxon>
        <taxon>Agaricomycotina</taxon>
        <taxon>Agaricomycetes</taxon>
        <taxon>Polyporales</taxon>
        <taxon>Laetiporus</taxon>
    </lineage>
</organism>
<reference evidence="7 8" key="1">
    <citation type="journal article" date="2016" name="Mol. Biol. Evol.">
        <title>Comparative Genomics of Early-Diverging Mushroom-Forming Fungi Provides Insights into the Origins of Lignocellulose Decay Capabilities.</title>
        <authorList>
            <person name="Nagy L.G."/>
            <person name="Riley R."/>
            <person name="Tritt A."/>
            <person name="Adam C."/>
            <person name="Daum C."/>
            <person name="Floudas D."/>
            <person name="Sun H."/>
            <person name="Yadav J.S."/>
            <person name="Pangilinan J."/>
            <person name="Larsson K.H."/>
            <person name="Matsuura K."/>
            <person name="Barry K."/>
            <person name="Labutti K."/>
            <person name="Kuo R."/>
            <person name="Ohm R.A."/>
            <person name="Bhattacharya S.S."/>
            <person name="Shirouzu T."/>
            <person name="Yoshinaga Y."/>
            <person name="Martin F.M."/>
            <person name="Grigoriev I.V."/>
            <person name="Hibbett D.S."/>
        </authorList>
    </citation>
    <scope>NUCLEOTIDE SEQUENCE [LARGE SCALE GENOMIC DNA]</scope>
    <source>
        <strain evidence="7 8">93-53</strain>
    </source>
</reference>
<feature type="compositionally biased region" description="Polar residues" evidence="5">
    <location>
        <begin position="148"/>
        <end position="174"/>
    </location>
</feature>
<evidence type="ECO:0000256" key="3">
    <source>
        <dbReference type="ARBA" id="ARBA00022801"/>
    </source>
</evidence>
<feature type="compositionally biased region" description="Low complexity" evidence="5">
    <location>
        <begin position="696"/>
        <end position="715"/>
    </location>
</feature>
<keyword evidence="4" id="KW-0648">Protein biosynthesis</keyword>
<evidence type="ECO:0000256" key="2">
    <source>
        <dbReference type="ARBA" id="ARBA00022490"/>
    </source>
</evidence>
<dbReference type="GO" id="GO:0016787">
    <property type="term" value="F:hydrolase activity"/>
    <property type="evidence" value="ECO:0007669"/>
    <property type="project" value="UniProtKB-KW"/>
</dbReference>
<keyword evidence="3" id="KW-0378">Hydrolase</keyword>
<dbReference type="GeneID" id="63818574"/>
<feature type="compositionally biased region" description="Basic residues" evidence="5">
    <location>
        <begin position="614"/>
        <end position="623"/>
    </location>
</feature>
<protein>
    <recommendedName>
        <fullName evidence="6">HBS1-like protein N-terminal domain-containing protein</fullName>
    </recommendedName>
</protein>
<dbReference type="Pfam" id="PF08938">
    <property type="entry name" value="HBS1_N"/>
    <property type="match status" value="1"/>
</dbReference>
<feature type="compositionally biased region" description="Low complexity" evidence="5">
    <location>
        <begin position="281"/>
        <end position="304"/>
    </location>
</feature>
<dbReference type="STRING" id="1314785.A0A165ICB1"/>
<gene>
    <name evidence="7" type="ORF">LAESUDRAFT_19736</name>
</gene>
<evidence type="ECO:0000256" key="4">
    <source>
        <dbReference type="ARBA" id="ARBA00022917"/>
    </source>
</evidence>
<evidence type="ECO:0000313" key="8">
    <source>
        <dbReference type="Proteomes" id="UP000076871"/>
    </source>
</evidence>
<feature type="region of interest" description="Disordered" evidence="5">
    <location>
        <begin position="89"/>
        <end position="108"/>
    </location>
</feature>
<dbReference type="GO" id="GO:0006412">
    <property type="term" value="P:translation"/>
    <property type="evidence" value="ECO:0007669"/>
    <property type="project" value="UniProtKB-KW"/>
</dbReference>
<sequence>MSRHRYVRNIDINEELEEDVLSDGGEEELFPEEYEQLMRGLEQVRVTLGSEEQSDISDEDIKDALSYYNYDVHQSVNWLLEEQEKRKAARERKGEKSLPPPPEAYEDAGADMRTVYPGLPSSASGRSNIPLIRLAPSQPQEEFEYSDYTPSESPRRQLSTITERTEQSTDTGSLTPRAREPISLPRTPSVASTSDYGEVIVRPDQDTNLVPSSSSAARPLSNVVPAISMSSSESRTATPTTMSPVSTFSAPVPSLSSIPDIPSLHTKKSTIRPGSEKKSKLSALAGSRSSARSAGSSVISASEASRSHTPSEEESLATFPSLRPTSASLMSKRYDDQSSISGTSSMSMHVRRAVQTALDLEAPDRIASSSESRSHHHHHASLSQDPSESATAQPLPEPQPQRSPPQAMISSPPTRTAVPIPESSAAQLHHRRSHLPTPPATEQAATVPPQEIAPDSNLPVSEVIRLPALSEATARQSSKLAKLAQAKAQQGPWMPKPRKSSAEQFNPLQLRGSHTKYMMPIANGPTATTAITTSYQTLASLATAARSELPPSILPSGRVGDFLAPRVDHGGVETKTSKLAMKSRKAHQKHEPEPAIDKPQPTPSELPLFSPKGTRTHKSSTRHGRTEKGREERSRSSERQAAGYSTRTRTGSLSHRERRETALSSVAELSPLAGFAFDIPSPDDIVSNARRGTSLAARSGSGPSSGSHSAPSGRSARGHSAVDAVAS</sequence>
<feature type="domain" description="HBS1-like protein N-terminal" evidence="6">
    <location>
        <begin position="16"/>
        <end position="88"/>
    </location>
</feature>
<feature type="compositionally biased region" description="Basic and acidic residues" evidence="5">
    <location>
        <begin position="566"/>
        <end position="576"/>
    </location>
</feature>
<feature type="compositionally biased region" description="Polar residues" evidence="5">
    <location>
        <begin position="206"/>
        <end position="216"/>
    </location>
</feature>
<feature type="compositionally biased region" description="Low complexity" evidence="5">
    <location>
        <begin position="338"/>
        <end position="347"/>
    </location>
</feature>
<feature type="compositionally biased region" description="Polar residues" evidence="5">
    <location>
        <begin position="228"/>
        <end position="249"/>
    </location>
</feature>
<proteinExistence type="predicted"/>
<feature type="compositionally biased region" description="Polar residues" evidence="5">
    <location>
        <begin position="643"/>
        <end position="653"/>
    </location>
</feature>
<dbReference type="EMBL" id="KV427605">
    <property type="protein sequence ID" value="KZT12883.1"/>
    <property type="molecule type" value="Genomic_DNA"/>
</dbReference>
<evidence type="ECO:0000313" key="7">
    <source>
        <dbReference type="EMBL" id="KZT12883.1"/>
    </source>
</evidence>
<dbReference type="AlphaFoldDB" id="A0A165ICB1"/>
<dbReference type="RefSeq" id="XP_040770393.1">
    <property type="nucleotide sequence ID" value="XM_040901542.1"/>
</dbReference>
<feature type="compositionally biased region" description="Basic and acidic residues" evidence="5">
    <location>
        <begin position="624"/>
        <end position="638"/>
    </location>
</feature>
<feature type="compositionally biased region" description="Low complexity" evidence="5">
    <location>
        <begin position="251"/>
        <end position="264"/>
    </location>
</feature>
<evidence type="ECO:0000256" key="5">
    <source>
        <dbReference type="SAM" id="MobiDB-lite"/>
    </source>
</evidence>
<keyword evidence="8" id="KW-1185">Reference proteome</keyword>
<dbReference type="GO" id="GO:0005737">
    <property type="term" value="C:cytoplasm"/>
    <property type="evidence" value="ECO:0007669"/>
    <property type="project" value="UniProtKB-SubCell"/>
</dbReference>
<dbReference type="InParanoid" id="A0A165ICB1"/>
<dbReference type="OrthoDB" id="342024at2759"/>
<dbReference type="Proteomes" id="UP000076871">
    <property type="component" value="Unassembled WGS sequence"/>
</dbReference>
<accession>A0A165ICB1</accession>
<dbReference type="InterPro" id="IPR015033">
    <property type="entry name" value="HBS1-like_N"/>
</dbReference>
<evidence type="ECO:0000259" key="6">
    <source>
        <dbReference type="Pfam" id="PF08938"/>
    </source>
</evidence>
<name>A0A165ICB1_9APHY</name>
<feature type="region of interest" description="Disordered" evidence="5">
    <location>
        <begin position="565"/>
        <end position="663"/>
    </location>
</feature>